<feature type="signal peptide" evidence="1">
    <location>
        <begin position="1"/>
        <end position="20"/>
    </location>
</feature>
<dbReference type="Proteomes" id="UP000268162">
    <property type="component" value="Unassembled WGS sequence"/>
</dbReference>
<proteinExistence type="predicted"/>
<accession>A0A4P9ZZI5</accession>
<keyword evidence="3" id="KW-1185">Reference proteome</keyword>
<dbReference type="AlphaFoldDB" id="A0A4P9ZZI5"/>
<reference evidence="3" key="1">
    <citation type="journal article" date="2018" name="Nat. Microbiol.">
        <title>Leveraging single-cell genomics to expand the fungal tree of life.</title>
        <authorList>
            <person name="Ahrendt S.R."/>
            <person name="Quandt C.A."/>
            <person name="Ciobanu D."/>
            <person name="Clum A."/>
            <person name="Salamov A."/>
            <person name="Andreopoulos B."/>
            <person name="Cheng J.F."/>
            <person name="Woyke T."/>
            <person name="Pelin A."/>
            <person name="Henrissat B."/>
            <person name="Reynolds N.K."/>
            <person name="Benny G.L."/>
            <person name="Smith M.E."/>
            <person name="James T.Y."/>
            <person name="Grigoriev I.V."/>
        </authorList>
    </citation>
    <scope>NUCLEOTIDE SEQUENCE [LARGE SCALE GENOMIC DNA]</scope>
    <source>
        <strain evidence="3">RSA 468</strain>
    </source>
</reference>
<keyword evidence="1" id="KW-0732">Signal</keyword>
<protein>
    <submittedName>
        <fullName evidence="2">Uncharacterized protein</fullName>
    </submittedName>
</protein>
<evidence type="ECO:0000313" key="2">
    <source>
        <dbReference type="EMBL" id="RKP38848.1"/>
    </source>
</evidence>
<organism evidence="2 3">
    <name type="scientific">Dimargaris cristalligena</name>
    <dbReference type="NCBI Taxonomy" id="215637"/>
    <lineage>
        <taxon>Eukaryota</taxon>
        <taxon>Fungi</taxon>
        <taxon>Fungi incertae sedis</taxon>
        <taxon>Zoopagomycota</taxon>
        <taxon>Kickxellomycotina</taxon>
        <taxon>Dimargaritomycetes</taxon>
        <taxon>Dimargaritales</taxon>
        <taxon>Dimargaritaceae</taxon>
        <taxon>Dimargaris</taxon>
    </lineage>
</organism>
<gene>
    <name evidence="2" type="ORF">BJ085DRAFT_34888</name>
</gene>
<feature type="chain" id="PRO_5020939575" evidence="1">
    <location>
        <begin position="21"/>
        <end position="123"/>
    </location>
</feature>
<sequence length="123" mass="13666">MRLFGTTSLLILGALALSHATDQDNPDINLNNFINSRSPAISYEVAAADLIQGPFFREATWQETSEYIGGLNGHELELYIGLLEHYMNDEKVKRSHLNEQETSLDSIAGGHHDDSAVVHPARY</sequence>
<evidence type="ECO:0000256" key="1">
    <source>
        <dbReference type="SAM" id="SignalP"/>
    </source>
</evidence>
<dbReference type="EMBL" id="ML002323">
    <property type="protein sequence ID" value="RKP38848.1"/>
    <property type="molecule type" value="Genomic_DNA"/>
</dbReference>
<name>A0A4P9ZZI5_9FUNG</name>
<evidence type="ECO:0000313" key="3">
    <source>
        <dbReference type="Proteomes" id="UP000268162"/>
    </source>
</evidence>